<evidence type="ECO:0000256" key="2">
    <source>
        <dbReference type="SAM" id="MobiDB-lite"/>
    </source>
</evidence>
<dbReference type="Pfam" id="PF00957">
    <property type="entry name" value="Synaptobrevin"/>
    <property type="match status" value="1"/>
</dbReference>
<keyword evidence="1" id="KW-0175">Coiled coil</keyword>
<sequence length="286" mass="31932">MSPPRAAPTNNNNNNNNNNSNNANTDNNSNNANTDNDIIVRDRRAQKILWSGVARNDVLLAEAGDDPWDGAVAATARALLRKPATPGYEFHTHRVTPRTLVRRSTTDNSVLKGIKFHVHDHHNTDGTPLVWVFAAVYNPSLDIDRIQVQSFLEKVVGLTELPRDNDPLWHTTGTTLAAQSTFAPILLQRMEEVTYLGKLSMLHERLDASKQIMQDNITNILAQEEQLQRMDEETTRLQDMAAVFQQRSKKVRRMKMMQNAKYGLILGTAVTAGVAIIVIPPLVAIL</sequence>
<dbReference type="SUPFAM" id="SSF58038">
    <property type="entry name" value="SNARE fusion complex"/>
    <property type="match status" value="1"/>
</dbReference>
<dbReference type="Proteomes" id="UP000836788">
    <property type="component" value="Chromosome 4"/>
</dbReference>
<keyword evidence="3" id="KW-1133">Transmembrane helix</keyword>
<feature type="transmembrane region" description="Helical" evidence="3">
    <location>
        <begin position="262"/>
        <end position="283"/>
    </location>
</feature>
<dbReference type="EMBL" id="OU594945">
    <property type="protein sequence ID" value="CAG9289628.1"/>
    <property type="molecule type" value="Genomic_DNA"/>
</dbReference>
<keyword evidence="3" id="KW-0812">Transmembrane</keyword>
<evidence type="ECO:0000256" key="1">
    <source>
        <dbReference type="PROSITE-ProRule" id="PRU00290"/>
    </source>
</evidence>
<dbReference type="PROSITE" id="PS50892">
    <property type="entry name" value="V_SNARE"/>
    <property type="match status" value="1"/>
</dbReference>
<dbReference type="GO" id="GO:0016020">
    <property type="term" value="C:membrane"/>
    <property type="evidence" value="ECO:0007669"/>
    <property type="project" value="InterPro"/>
</dbReference>
<dbReference type="PRINTS" id="PR00219">
    <property type="entry name" value="SYNAPTOBREVN"/>
</dbReference>
<feature type="region of interest" description="Disordered" evidence="2">
    <location>
        <begin position="1"/>
        <end position="38"/>
    </location>
</feature>
<evidence type="ECO:0000259" key="4">
    <source>
        <dbReference type="PROSITE" id="PS50892"/>
    </source>
</evidence>
<protein>
    <recommendedName>
        <fullName evidence="4">V-SNARE coiled-coil homology domain-containing protein</fullName>
    </recommendedName>
</protein>
<dbReference type="CDD" id="cd15843">
    <property type="entry name" value="R-SNARE"/>
    <property type="match status" value="1"/>
</dbReference>
<dbReference type="InterPro" id="IPR016444">
    <property type="entry name" value="Synaptobrevin/VAMP"/>
</dbReference>
<dbReference type="Gene3D" id="1.20.5.110">
    <property type="match status" value="1"/>
</dbReference>
<feature type="compositionally biased region" description="Low complexity" evidence="2">
    <location>
        <begin position="10"/>
        <end position="36"/>
    </location>
</feature>
<dbReference type="InterPro" id="IPR042855">
    <property type="entry name" value="V_SNARE_CC"/>
</dbReference>
<dbReference type="PANTHER" id="PTHR45701">
    <property type="entry name" value="SYNAPTOBREVIN FAMILY MEMBER"/>
    <property type="match status" value="1"/>
</dbReference>
<dbReference type="GO" id="GO:0016192">
    <property type="term" value="P:vesicle-mediated transport"/>
    <property type="evidence" value="ECO:0007669"/>
    <property type="project" value="InterPro"/>
</dbReference>
<evidence type="ECO:0000313" key="5">
    <source>
        <dbReference type="EMBL" id="CAG9289628.1"/>
    </source>
</evidence>
<gene>
    <name evidence="5" type="ORF">PTTT1_LOCUS42244</name>
</gene>
<reference evidence="5" key="1">
    <citation type="submission" date="2022-02" db="EMBL/GenBank/DDBJ databases">
        <authorList>
            <person name="Giguere J D."/>
        </authorList>
    </citation>
    <scope>NUCLEOTIDE SEQUENCE</scope>
    <source>
        <strain evidence="5">CCAP 1055/1</strain>
    </source>
</reference>
<evidence type="ECO:0000256" key="3">
    <source>
        <dbReference type="SAM" id="Phobius"/>
    </source>
</evidence>
<dbReference type="AlphaFoldDB" id="A0A8J9SEH2"/>
<dbReference type="InterPro" id="IPR001388">
    <property type="entry name" value="Synaptobrevin-like"/>
</dbReference>
<proteinExistence type="predicted"/>
<name>A0A8J9SEH2_PHATR</name>
<keyword evidence="3" id="KW-0472">Membrane</keyword>
<feature type="domain" description="V-SNARE coiled-coil homology" evidence="4">
    <location>
        <begin position="198"/>
        <end position="258"/>
    </location>
</feature>
<organism evidence="5">
    <name type="scientific">Phaeodactylum tricornutum</name>
    <name type="common">Diatom</name>
    <dbReference type="NCBI Taxonomy" id="2850"/>
    <lineage>
        <taxon>Eukaryota</taxon>
        <taxon>Sar</taxon>
        <taxon>Stramenopiles</taxon>
        <taxon>Ochrophyta</taxon>
        <taxon>Bacillariophyta</taxon>
        <taxon>Bacillariophyceae</taxon>
        <taxon>Bacillariophycidae</taxon>
        <taxon>Naviculales</taxon>
        <taxon>Phaeodactylaceae</taxon>
        <taxon>Phaeodactylum</taxon>
    </lineage>
</organism>
<accession>A0A8J9SEH2</accession>